<proteinExistence type="predicted"/>
<evidence type="ECO:0000313" key="1">
    <source>
        <dbReference type="EMBL" id="KAJ8677170.1"/>
    </source>
</evidence>
<accession>A0ACC2P0S5</accession>
<reference evidence="1" key="1">
    <citation type="submission" date="2023-04" db="EMBL/GenBank/DDBJ databases">
        <title>A chromosome-level genome assembly of the parasitoid wasp Eretmocerus hayati.</title>
        <authorList>
            <person name="Zhong Y."/>
            <person name="Liu S."/>
            <person name="Liu Y."/>
        </authorList>
    </citation>
    <scope>NUCLEOTIDE SEQUENCE</scope>
    <source>
        <strain evidence="1">ZJU_SS_LIU_2023</strain>
    </source>
</reference>
<organism evidence="1 2">
    <name type="scientific">Eretmocerus hayati</name>
    <dbReference type="NCBI Taxonomy" id="131215"/>
    <lineage>
        <taxon>Eukaryota</taxon>
        <taxon>Metazoa</taxon>
        <taxon>Ecdysozoa</taxon>
        <taxon>Arthropoda</taxon>
        <taxon>Hexapoda</taxon>
        <taxon>Insecta</taxon>
        <taxon>Pterygota</taxon>
        <taxon>Neoptera</taxon>
        <taxon>Endopterygota</taxon>
        <taxon>Hymenoptera</taxon>
        <taxon>Apocrita</taxon>
        <taxon>Proctotrupomorpha</taxon>
        <taxon>Chalcidoidea</taxon>
        <taxon>Aphelinidae</taxon>
        <taxon>Aphelininae</taxon>
        <taxon>Eretmocerus</taxon>
    </lineage>
</organism>
<gene>
    <name evidence="1" type="ORF">QAD02_012957</name>
</gene>
<comment type="caution">
    <text evidence="1">The sequence shown here is derived from an EMBL/GenBank/DDBJ whole genome shotgun (WGS) entry which is preliminary data.</text>
</comment>
<name>A0ACC2P0S5_9HYME</name>
<keyword evidence="2" id="KW-1185">Reference proteome</keyword>
<dbReference type="EMBL" id="CM056742">
    <property type="protein sequence ID" value="KAJ8677170.1"/>
    <property type="molecule type" value="Genomic_DNA"/>
</dbReference>
<sequence length="172" mass="20521">MLEGSHEPRNNERSWWEQLQDLHEPESFRNSFICHHYIGKFELNQLPSLCVLNNLFIDDVPIELQTLNRFEKMLIQRTKAFRVVVKLETVQKKNIPHYMKLDQVKGRTFYLPLPLEATLQKICEETDLINPNHEMYVLVRSNPTKKKVVWEDYVSIRKVWLALQYSIAENPL</sequence>
<protein>
    <submittedName>
        <fullName evidence="1">Uncharacterized protein</fullName>
    </submittedName>
</protein>
<evidence type="ECO:0000313" key="2">
    <source>
        <dbReference type="Proteomes" id="UP001239111"/>
    </source>
</evidence>
<dbReference type="Proteomes" id="UP001239111">
    <property type="component" value="Chromosome 2"/>
</dbReference>